<dbReference type="EMBL" id="JAGKQM010001796">
    <property type="protein sequence ID" value="KAH0851312.1"/>
    <property type="molecule type" value="Genomic_DNA"/>
</dbReference>
<protein>
    <submittedName>
        <fullName evidence="1">Uncharacterized protein</fullName>
    </submittedName>
</protein>
<name>A0ABQ7X5X8_BRANA</name>
<comment type="caution">
    <text evidence="1">The sequence shown here is derived from an EMBL/GenBank/DDBJ whole genome shotgun (WGS) entry which is preliminary data.</text>
</comment>
<evidence type="ECO:0000313" key="2">
    <source>
        <dbReference type="Proteomes" id="UP000824890"/>
    </source>
</evidence>
<accession>A0ABQ7X5X8</accession>
<dbReference type="Proteomes" id="UP000824890">
    <property type="component" value="Unassembled WGS sequence"/>
</dbReference>
<evidence type="ECO:0000313" key="1">
    <source>
        <dbReference type="EMBL" id="KAH0851312.1"/>
    </source>
</evidence>
<proteinExistence type="predicted"/>
<gene>
    <name evidence="1" type="ORF">HID58_094830</name>
</gene>
<reference evidence="1 2" key="1">
    <citation type="submission" date="2021-05" db="EMBL/GenBank/DDBJ databases">
        <title>Genome Assembly of Synthetic Allotetraploid Brassica napus Reveals Homoeologous Exchanges between Subgenomes.</title>
        <authorList>
            <person name="Davis J.T."/>
        </authorList>
    </citation>
    <scope>NUCLEOTIDE SEQUENCE [LARGE SCALE GENOMIC DNA]</scope>
    <source>
        <strain evidence="2">cv. Da-Ae</strain>
        <tissue evidence="1">Seedling</tissue>
    </source>
</reference>
<sequence length="66" mass="7343">METYRACIVFFFCSSKPIRSLKICDDKVGVKSCSCVLVVVCDGKSNLKIISYPMDVDLEYAPGIRS</sequence>
<organism evidence="1 2">
    <name type="scientific">Brassica napus</name>
    <name type="common">Rape</name>
    <dbReference type="NCBI Taxonomy" id="3708"/>
    <lineage>
        <taxon>Eukaryota</taxon>
        <taxon>Viridiplantae</taxon>
        <taxon>Streptophyta</taxon>
        <taxon>Embryophyta</taxon>
        <taxon>Tracheophyta</taxon>
        <taxon>Spermatophyta</taxon>
        <taxon>Magnoliopsida</taxon>
        <taxon>eudicotyledons</taxon>
        <taxon>Gunneridae</taxon>
        <taxon>Pentapetalae</taxon>
        <taxon>rosids</taxon>
        <taxon>malvids</taxon>
        <taxon>Brassicales</taxon>
        <taxon>Brassicaceae</taxon>
        <taxon>Brassiceae</taxon>
        <taxon>Brassica</taxon>
    </lineage>
</organism>
<keyword evidence="2" id="KW-1185">Reference proteome</keyword>